<sequence length="155" mass="17526">MNAMLGRGKKKVTLPTRPEPPTAADILEDVKNAPEDDVAFTYFRRREQGRNISFNIQGLATTTTTDPGKHGIMSDSFEEQSSGQVRKPSQISQEDLQDDVDGCYEQARTYLELNTRLEKTKTELRQKCEDLEVMGSELTNSIQELKKQTEHSETS</sequence>
<evidence type="ECO:0000313" key="4">
    <source>
        <dbReference type="Proteomes" id="UP000515135"/>
    </source>
</evidence>
<evidence type="ECO:0000256" key="1">
    <source>
        <dbReference type="ARBA" id="ARBA00006137"/>
    </source>
</evidence>
<dbReference type="GeneID" id="109463047"/>
<feature type="region of interest" description="Disordered" evidence="3">
    <location>
        <begin position="1"/>
        <end position="23"/>
    </location>
</feature>
<feature type="coiled-coil region" evidence="2">
    <location>
        <begin position="114"/>
        <end position="148"/>
    </location>
</feature>
<dbReference type="Proteomes" id="UP000515135">
    <property type="component" value="Unplaced"/>
</dbReference>
<comment type="similarity">
    <text evidence="1">Belongs to the UPF0449 family.</text>
</comment>
<name>A0A6P4XT95_BRABE</name>
<proteinExistence type="inferred from homology"/>
<dbReference type="AlphaFoldDB" id="A0A6P4XT95"/>
<gene>
    <name evidence="5" type="primary">LOC109463047</name>
</gene>
<dbReference type="KEGG" id="bbel:109463047"/>
<organism evidence="4 5">
    <name type="scientific">Branchiostoma belcheri</name>
    <name type="common">Amphioxus</name>
    <dbReference type="NCBI Taxonomy" id="7741"/>
    <lineage>
        <taxon>Eukaryota</taxon>
        <taxon>Metazoa</taxon>
        <taxon>Chordata</taxon>
        <taxon>Cephalochordata</taxon>
        <taxon>Leptocardii</taxon>
        <taxon>Amphioxiformes</taxon>
        <taxon>Branchiostomatidae</taxon>
        <taxon>Branchiostoma</taxon>
    </lineage>
</organism>
<keyword evidence="2" id="KW-0175">Coiled coil</keyword>
<evidence type="ECO:0000256" key="3">
    <source>
        <dbReference type="SAM" id="MobiDB-lite"/>
    </source>
</evidence>
<evidence type="ECO:0000256" key="2">
    <source>
        <dbReference type="SAM" id="Coils"/>
    </source>
</evidence>
<dbReference type="InterPro" id="IPR028227">
    <property type="entry name" value="UPF0449"/>
</dbReference>
<feature type="region of interest" description="Disordered" evidence="3">
    <location>
        <begin position="60"/>
        <end position="96"/>
    </location>
</feature>
<dbReference type="PANTHER" id="PTHR34766:SF1">
    <property type="entry name" value="UPF0449 PROTEIN C19ORF25"/>
    <property type="match status" value="1"/>
</dbReference>
<dbReference type="OrthoDB" id="6129359at2759"/>
<dbReference type="PANTHER" id="PTHR34766">
    <property type="entry name" value="UPF0449 PROTEIN C19ORF25"/>
    <property type="match status" value="1"/>
</dbReference>
<dbReference type="RefSeq" id="XP_019615298.1">
    <property type="nucleotide sequence ID" value="XM_019759739.1"/>
</dbReference>
<reference evidence="5" key="1">
    <citation type="submission" date="2025-08" db="UniProtKB">
        <authorList>
            <consortium name="RefSeq"/>
        </authorList>
    </citation>
    <scope>IDENTIFICATION</scope>
    <source>
        <tissue evidence="5">Gonad</tissue>
    </source>
</reference>
<feature type="compositionally biased region" description="Polar residues" evidence="3">
    <location>
        <begin position="79"/>
        <end position="94"/>
    </location>
</feature>
<dbReference type="Pfam" id="PF15136">
    <property type="entry name" value="UPF0449"/>
    <property type="match status" value="1"/>
</dbReference>
<accession>A0A6P4XT95</accession>
<protein>
    <submittedName>
        <fullName evidence="5">UPF0449 protein C19orf25 homolog</fullName>
    </submittedName>
</protein>
<evidence type="ECO:0000313" key="5">
    <source>
        <dbReference type="RefSeq" id="XP_019615298.1"/>
    </source>
</evidence>
<keyword evidence="4" id="KW-1185">Reference proteome</keyword>